<proteinExistence type="predicted"/>
<name>M8C0Z0_AEGTA</name>
<reference evidence="3" key="1">
    <citation type="submission" date="2015-06" db="UniProtKB">
        <authorList>
            <consortium name="EnsemblPlants"/>
        </authorList>
    </citation>
    <scope>IDENTIFICATION</scope>
</reference>
<dbReference type="InterPro" id="IPR056594">
    <property type="entry name" value="AT5G49610-like_b-prop"/>
</dbReference>
<feature type="region of interest" description="Disordered" evidence="1">
    <location>
        <begin position="326"/>
        <end position="391"/>
    </location>
</feature>
<evidence type="ECO:0000259" key="2">
    <source>
        <dbReference type="Pfam" id="PF23635"/>
    </source>
</evidence>
<sequence>MQLVGVSSANSNPGAGEHKGHFLGNYYPERPVLTSSLDWTVREVRDGRVLLDRPGRHVELDPFFKETVVCDPLHRQYLLLPPIPGDVAALVAVQLLIERGGFADCFLVPSGDDEEADATEETSFRVIWLVVLENKPVALVFSSHTGQWRAITPLVWSLPGLQLSTWKYWFVSHHYAHGCIYWISGSIEKLLVLDIRRMEFSMVDHPPCARHLGDDVAIAEAGQGRTLMFVPKPDTKRLIYTVWWRNNGGNSTQWQMEKTISLDFDCLIEGAVGSHLLLYYVGVSSAKQGCYTQDVDTLQLERMCYSCPKQSEVYCNFPPSLLSSPTVSSVPRHADHPGVDDVVSAPEPREADPGGVEGHTGQELRDVAGVPPCKHGRRSGRSGSRTRGGGFRWTGRRRLRLDPWWTRAWGRMRGQIKVLSRTAAAKALGGS</sequence>
<evidence type="ECO:0000313" key="3">
    <source>
        <dbReference type="EnsemblPlants" id="EMT27884"/>
    </source>
</evidence>
<dbReference type="AlphaFoldDB" id="M8C0Z0"/>
<protein>
    <recommendedName>
        <fullName evidence="2">F-box protein AT5G49610-like beta-propeller domain-containing protein</fullName>
    </recommendedName>
</protein>
<dbReference type="PANTHER" id="PTHR31264">
    <property type="entry name" value="OS07G0554500 PROTEIN-RELATED"/>
    <property type="match status" value="1"/>
</dbReference>
<feature type="domain" description="F-box protein AT5G49610-like beta-propeller" evidence="2">
    <location>
        <begin position="41"/>
        <end position="263"/>
    </location>
</feature>
<organism evidence="3">
    <name type="scientific">Aegilops tauschii</name>
    <name type="common">Tausch's goatgrass</name>
    <name type="synonym">Aegilops squarrosa</name>
    <dbReference type="NCBI Taxonomy" id="37682"/>
    <lineage>
        <taxon>Eukaryota</taxon>
        <taxon>Viridiplantae</taxon>
        <taxon>Streptophyta</taxon>
        <taxon>Embryophyta</taxon>
        <taxon>Tracheophyta</taxon>
        <taxon>Spermatophyta</taxon>
        <taxon>Magnoliopsida</taxon>
        <taxon>Liliopsida</taxon>
        <taxon>Poales</taxon>
        <taxon>Poaceae</taxon>
        <taxon>BOP clade</taxon>
        <taxon>Pooideae</taxon>
        <taxon>Triticodae</taxon>
        <taxon>Triticeae</taxon>
        <taxon>Triticinae</taxon>
        <taxon>Aegilops</taxon>
    </lineage>
</organism>
<dbReference type="EnsemblPlants" id="EMT27884">
    <property type="protein sequence ID" value="EMT27884"/>
    <property type="gene ID" value="F775_22122"/>
</dbReference>
<accession>M8C0Z0</accession>
<dbReference type="PANTHER" id="PTHR31264:SF23">
    <property type="entry name" value="F-BOX DOMAIN-CONTAINING PROTEIN"/>
    <property type="match status" value="1"/>
</dbReference>
<dbReference type="Pfam" id="PF23635">
    <property type="entry name" value="Beta-prop_AT5G49610-like"/>
    <property type="match status" value="1"/>
</dbReference>
<evidence type="ECO:0000256" key="1">
    <source>
        <dbReference type="SAM" id="MobiDB-lite"/>
    </source>
</evidence>